<dbReference type="AlphaFoldDB" id="A0A444WW51"/>
<protein>
    <submittedName>
        <fullName evidence="2">Uncharacterized protein</fullName>
    </submittedName>
</protein>
<sequence length="102" mass="12322">MKMIILVVFSEILEELANLFKRNEQNNSERTLPRYRRNETLVQRHGTLRTHRLQRTIKSPSVRRLSPWLHPHVHYPSLNHVNRVRSNSCNEPRRKTRRHVSP</sequence>
<feature type="region of interest" description="Disordered" evidence="1">
    <location>
        <begin position="79"/>
        <end position="102"/>
    </location>
</feature>
<dbReference type="Proteomes" id="UP000289738">
    <property type="component" value="Unassembled WGS sequence"/>
</dbReference>
<comment type="caution">
    <text evidence="2">The sequence shown here is derived from an EMBL/GenBank/DDBJ whole genome shotgun (WGS) entry which is preliminary data.</text>
</comment>
<organism evidence="2 3">
    <name type="scientific">Arachis hypogaea</name>
    <name type="common">Peanut</name>
    <dbReference type="NCBI Taxonomy" id="3818"/>
    <lineage>
        <taxon>Eukaryota</taxon>
        <taxon>Viridiplantae</taxon>
        <taxon>Streptophyta</taxon>
        <taxon>Embryophyta</taxon>
        <taxon>Tracheophyta</taxon>
        <taxon>Spermatophyta</taxon>
        <taxon>Magnoliopsida</taxon>
        <taxon>eudicotyledons</taxon>
        <taxon>Gunneridae</taxon>
        <taxon>Pentapetalae</taxon>
        <taxon>rosids</taxon>
        <taxon>fabids</taxon>
        <taxon>Fabales</taxon>
        <taxon>Fabaceae</taxon>
        <taxon>Papilionoideae</taxon>
        <taxon>50 kb inversion clade</taxon>
        <taxon>dalbergioids sensu lato</taxon>
        <taxon>Dalbergieae</taxon>
        <taxon>Pterocarpus clade</taxon>
        <taxon>Arachis</taxon>
    </lineage>
</organism>
<name>A0A444WW51_ARAHY</name>
<keyword evidence="3" id="KW-1185">Reference proteome</keyword>
<reference evidence="2 3" key="1">
    <citation type="submission" date="2019-01" db="EMBL/GenBank/DDBJ databases">
        <title>Sequencing of cultivated peanut Arachis hypogaea provides insights into genome evolution and oil improvement.</title>
        <authorList>
            <person name="Chen X."/>
        </authorList>
    </citation>
    <scope>NUCLEOTIDE SEQUENCE [LARGE SCALE GENOMIC DNA]</scope>
    <source>
        <strain evidence="3">cv. Fuhuasheng</strain>
        <tissue evidence="2">Leaves</tissue>
    </source>
</reference>
<evidence type="ECO:0000256" key="1">
    <source>
        <dbReference type="SAM" id="MobiDB-lite"/>
    </source>
</evidence>
<accession>A0A444WW51</accession>
<evidence type="ECO:0000313" key="3">
    <source>
        <dbReference type="Proteomes" id="UP000289738"/>
    </source>
</evidence>
<dbReference type="EMBL" id="SDMP01000021">
    <property type="protein sequence ID" value="RYQ81641.1"/>
    <property type="molecule type" value="Genomic_DNA"/>
</dbReference>
<evidence type="ECO:0000313" key="2">
    <source>
        <dbReference type="EMBL" id="RYQ81641.1"/>
    </source>
</evidence>
<gene>
    <name evidence="2" type="ORF">Ahy_Scaffold1g107512</name>
</gene>
<proteinExistence type="predicted"/>